<dbReference type="GO" id="GO:0022857">
    <property type="term" value="F:transmembrane transporter activity"/>
    <property type="evidence" value="ECO:0007669"/>
    <property type="project" value="InterPro"/>
</dbReference>
<feature type="transmembrane region" description="Helical" evidence="7">
    <location>
        <begin position="456"/>
        <end position="476"/>
    </location>
</feature>
<dbReference type="GO" id="GO:0016020">
    <property type="term" value="C:membrane"/>
    <property type="evidence" value="ECO:0007669"/>
    <property type="project" value="UniProtKB-SubCell"/>
</dbReference>
<gene>
    <name evidence="8" type="ORF">BGW36DRAFT_309768</name>
</gene>
<feature type="transmembrane region" description="Helical" evidence="7">
    <location>
        <begin position="380"/>
        <end position="400"/>
    </location>
</feature>
<feature type="transmembrane region" description="Helical" evidence="7">
    <location>
        <begin position="349"/>
        <end position="368"/>
    </location>
</feature>
<evidence type="ECO:0000256" key="7">
    <source>
        <dbReference type="SAM" id="Phobius"/>
    </source>
</evidence>
<evidence type="ECO:0000256" key="3">
    <source>
        <dbReference type="ARBA" id="ARBA00006472"/>
    </source>
</evidence>
<feature type="transmembrane region" description="Helical" evidence="7">
    <location>
        <begin position="551"/>
        <end position="574"/>
    </location>
</feature>
<proteinExistence type="inferred from homology"/>
<dbReference type="CDD" id="cd17352">
    <property type="entry name" value="MFS_MCT_SLC16"/>
    <property type="match status" value="1"/>
</dbReference>
<feature type="transmembrane region" description="Helical" evidence="7">
    <location>
        <begin position="262"/>
        <end position="279"/>
    </location>
</feature>
<feature type="transmembrane region" description="Helical" evidence="7">
    <location>
        <begin position="421"/>
        <end position="444"/>
    </location>
</feature>
<dbReference type="SUPFAM" id="SSF103473">
    <property type="entry name" value="MFS general substrate transporter"/>
    <property type="match status" value="1"/>
</dbReference>
<feature type="transmembrane region" description="Helical" evidence="7">
    <location>
        <begin position="514"/>
        <end position="539"/>
    </location>
</feature>
<organism evidence="8 9">
    <name type="scientific">Talaromyces proteolyticus</name>
    <dbReference type="NCBI Taxonomy" id="1131652"/>
    <lineage>
        <taxon>Eukaryota</taxon>
        <taxon>Fungi</taxon>
        <taxon>Dikarya</taxon>
        <taxon>Ascomycota</taxon>
        <taxon>Pezizomycotina</taxon>
        <taxon>Eurotiomycetes</taxon>
        <taxon>Eurotiomycetidae</taxon>
        <taxon>Eurotiales</taxon>
        <taxon>Trichocomaceae</taxon>
        <taxon>Talaromyces</taxon>
        <taxon>Talaromyces sect. Bacilispori</taxon>
    </lineage>
</organism>
<keyword evidence="9" id="KW-1185">Reference proteome</keyword>
<dbReference type="Gene3D" id="1.20.1250.20">
    <property type="entry name" value="MFS general substrate transporter like domains"/>
    <property type="match status" value="2"/>
</dbReference>
<evidence type="ECO:0000256" key="1">
    <source>
        <dbReference type="ARBA" id="ARBA00001554"/>
    </source>
</evidence>
<dbReference type="PANTHER" id="PTHR11360">
    <property type="entry name" value="MONOCARBOXYLATE TRANSPORTER"/>
    <property type="match status" value="1"/>
</dbReference>
<dbReference type="GO" id="GO:0006729">
    <property type="term" value="P:tetrahydrobiopterin biosynthetic process"/>
    <property type="evidence" value="ECO:0007669"/>
    <property type="project" value="InterPro"/>
</dbReference>
<name>A0AAD4KI05_9EURO</name>
<dbReference type="Pfam" id="PF01329">
    <property type="entry name" value="Pterin_4a"/>
    <property type="match status" value="1"/>
</dbReference>
<dbReference type="EMBL" id="JAJTJA010000017">
    <property type="protein sequence ID" value="KAH8688855.1"/>
    <property type="molecule type" value="Genomic_DNA"/>
</dbReference>
<dbReference type="GeneID" id="70242724"/>
<dbReference type="RefSeq" id="XP_046065327.1">
    <property type="nucleotide sequence ID" value="XM_046212437.1"/>
</dbReference>
<dbReference type="Gene3D" id="3.30.1360.20">
    <property type="entry name" value="Transcriptional coactivator/pterin dehydratase"/>
    <property type="match status" value="1"/>
</dbReference>
<keyword evidence="7" id="KW-1133">Transmembrane helix</keyword>
<comment type="caution">
    <text evidence="8">The sequence shown here is derived from an EMBL/GenBank/DDBJ whole genome shotgun (WGS) entry which is preliminary data.</text>
</comment>
<dbReference type="SUPFAM" id="SSF55248">
    <property type="entry name" value="PCD-like"/>
    <property type="match status" value="1"/>
</dbReference>
<evidence type="ECO:0000256" key="2">
    <source>
        <dbReference type="ARBA" id="ARBA00004141"/>
    </source>
</evidence>
<keyword evidence="6" id="KW-0456">Lyase</keyword>
<evidence type="ECO:0000256" key="6">
    <source>
        <dbReference type="ARBA" id="ARBA00023239"/>
    </source>
</evidence>
<comment type="similarity">
    <text evidence="4">Belongs to the major facilitator superfamily. Monocarboxylate porter (TC 2.A.1.13) family.</text>
</comment>
<evidence type="ECO:0000313" key="8">
    <source>
        <dbReference type="EMBL" id="KAH8688855.1"/>
    </source>
</evidence>
<dbReference type="AlphaFoldDB" id="A0AAD4KI05"/>
<dbReference type="CDD" id="cd00488">
    <property type="entry name" value="PCD_DCoH"/>
    <property type="match status" value="1"/>
</dbReference>
<comment type="catalytic activity">
    <reaction evidence="1">
        <text>(4aS,6R)-4a-hydroxy-L-erythro-5,6,7,8-tetrahydrobiopterin = (6R)-L-erythro-6,7-dihydrobiopterin + H2O</text>
        <dbReference type="Rhea" id="RHEA:11920"/>
        <dbReference type="ChEBI" id="CHEBI:15377"/>
        <dbReference type="ChEBI" id="CHEBI:15642"/>
        <dbReference type="ChEBI" id="CHEBI:43120"/>
        <dbReference type="EC" id="4.2.1.96"/>
    </reaction>
</comment>
<comment type="similarity">
    <text evidence="3">Belongs to the pterin-4-alpha-carbinolamine dehydratase family.</text>
</comment>
<feature type="transmembrane region" description="Helical" evidence="7">
    <location>
        <begin position="488"/>
        <end position="508"/>
    </location>
</feature>
<keyword evidence="7" id="KW-0812">Transmembrane</keyword>
<dbReference type="InterPro" id="IPR011701">
    <property type="entry name" value="MFS"/>
</dbReference>
<sequence>MSTSPLFAPGVDPAQNTAPLQSLLEQSLWSLDADRMGVTKTYYFKTYTKCLDFVQVVGIRSKSKNHHSTMTVKSGSVHVHWTTHVPRGLSEKDIQMAQYCDQQAGQIGTVSQAEANKCVLIQYWMTQNDPLILSSLQLIIFFHTMEADLEKAQGREEHGQKQSNSGDIQEIQTPASMDFENTLSKHPTSGSQAKATLAKTMSLVRTRESGRDPGPPLDGGFVAWSQVALAHLVICNTWGYINAFGVFQTYYTETLHRTPSDISWIGSVETFLVFFVGTFSGRATDAGYFKFTWTVGAILAVVSIFLTSLCTQYWQIFLSQGILQGIGCGLMFCPTLSLLPTYFDSHRAIAMSIVAAGSGVGGLIFPGIVNSLLPKIGYAWTMRTLGFFTFATLLPSAFFLRQRLPPRQSGPILELAAFRELPYVCFSVGMFLVLWGLYVGFFYVSSYARDVLGASLSTSTNLLMIMSAVGTVARIVPGLISDHYTGPLNLLIPFSFATAITAYGWSGVRNIPGVFAFSVIYGIASAGVQGIFPVALSSLTTDLKKIGVRMGMVLTIVSFAALTGSPIAGALVQADQGGYLYMQMFMGSSMLLGTVLLVVARIARFGVVMVRG</sequence>
<feature type="transmembrane region" description="Helical" evidence="7">
    <location>
        <begin position="291"/>
        <end position="316"/>
    </location>
</feature>
<keyword evidence="7" id="KW-0472">Membrane</keyword>
<dbReference type="Pfam" id="PF07690">
    <property type="entry name" value="MFS_1"/>
    <property type="match status" value="1"/>
</dbReference>
<dbReference type="Proteomes" id="UP001201262">
    <property type="component" value="Unassembled WGS sequence"/>
</dbReference>
<accession>A0AAD4KI05</accession>
<dbReference type="InterPro" id="IPR036259">
    <property type="entry name" value="MFS_trans_sf"/>
</dbReference>
<evidence type="ECO:0000256" key="4">
    <source>
        <dbReference type="ARBA" id="ARBA00006727"/>
    </source>
</evidence>
<reference evidence="8" key="1">
    <citation type="submission" date="2021-12" db="EMBL/GenBank/DDBJ databases">
        <title>Convergent genome expansion in fungi linked to evolution of root-endophyte symbiosis.</title>
        <authorList>
            <consortium name="DOE Joint Genome Institute"/>
            <person name="Ke Y.-H."/>
            <person name="Bonito G."/>
            <person name="Liao H.-L."/>
            <person name="Looney B."/>
            <person name="Rojas-Flechas A."/>
            <person name="Nash J."/>
            <person name="Hameed K."/>
            <person name="Schadt C."/>
            <person name="Martin F."/>
            <person name="Crous P.W."/>
            <person name="Miettinen O."/>
            <person name="Magnuson J.K."/>
            <person name="Labbe J."/>
            <person name="Jacobson D."/>
            <person name="Doktycz M.J."/>
            <person name="Veneault-Fourrey C."/>
            <person name="Kuo A."/>
            <person name="Mondo S."/>
            <person name="Calhoun S."/>
            <person name="Riley R."/>
            <person name="Ohm R."/>
            <person name="LaButti K."/>
            <person name="Andreopoulos B."/>
            <person name="Pangilinan J."/>
            <person name="Nolan M."/>
            <person name="Tritt A."/>
            <person name="Clum A."/>
            <person name="Lipzen A."/>
            <person name="Daum C."/>
            <person name="Barry K."/>
            <person name="Grigoriev I.V."/>
            <person name="Vilgalys R."/>
        </authorList>
    </citation>
    <scope>NUCLEOTIDE SEQUENCE</scope>
    <source>
        <strain evidence="8">PMI_201</strain>
    </source>
</reference>
<dbReference type="InterPro" id="IPR036428">
    <property type="entry name" value="PCD_sf"/>
</dbReference>
<evidence type="ECO:0000313" key="9">
    <source>
        <dbReference type="Proteomes" id="UP001201262"/>
    </source>
</evidence>
<feature type="transmembrane region" description="Helical" evidence="7">
    <location>
        <begin position="580"/>
        <end position="603"/>
    </location>
</feature>
<feature type="transmembrane region" description="Helical" evidence="7">
    <location>
        <begin position="322"/>
        <end position="342"/>
    </location>
</feature>
<protein>
    <recommendedName>
        <fullName evidence="5">4a-hydroxytetrahydrobiopterin dehydratase</fullName>
        <ecNumber evidence="5">4.2.1.96</ecNumber>
    </recommendedName>
</protein>
<comment type="subcellular location">
    <subcellularLocation>
        <location evidence="2">Membrane</location>
        <topology evidence="2">Multi-pass membrane protein</topology>
    </subcellularLocation>
</comment>
<dbReference type="PANTHER" id="PTHR11360:SF130">
    <property type="entry name" value="MAJOR FACILITATOR SUPERFAMILY (MFS) PROFILE DOMAIN-CONTAINING PROTEIN-RELATED"/>
    <property type="match status" value="1"/>
</dbReference>
<evidence type="ECO:0000256" key="5">
    <source>
        <dbReference type="ARBA" id="ARBA00013252"/>
    </source>
</evidence>
<dbReference type="EC" id="4.2.1.96" evidence="5"/>
<dbReference type="GO" id="GO:0008124">
    <property type="term" value="F:4-alpha-hydroxytetrahydrobiopterin dehydratase activity"/>
    <property type="evidence" value="ECO:0007669"/>
    <property type="project" value="UniProtKB-EC"/>
</dbReference>
<dbReference type="InterPro" id="IPR050327">
    <property type="entry name" value="Proton-linked_MCT"/>
</dbReference>
<dbReference type="InterPro" id="IPR001533">
    <property type="entry name" value="Pterin_deHydtase"/>
</dbReference>